<name>A0A0U1M2V5_TALIS</name>
<dbReference type="Proteomes" id="UP000054383">
    <property type="component" value="Unassembled WGS sequence"/>
</dbReference>
<dbReference type="EMBL" id="CVMT01000007">
    <property type="protein sequence ID" value="CRG89897.1"/>
    <property type="molecule type" value="Genomic_DNA"/>
</dbReference>
<organism evidence="1 2">
    <name type="scientific">Talaromyces islandicus</name>
    <name type="common">Penicillium islandicum</name>
    <dbReference type="NCBI Taxonomy" id="28573"/>
    <lineage>
        <taxon>Eukaryota</taxon>
        <taxon>Fungi</taxon>
        <taxon>Dikarya</taxon>
        <taxon>Ascomycota</taxon>
        <taxon>Pezizomycotina</taxon>
        <taxon>Eurotiomycetes</taxon>
        <taxon>Eurotiomycetidae</taxon>
        <taxon>Eurotiales</taxon>
        <taxon>Trichocomaceae</taxon>
        <taxon>Talaromyces</taxon>
        <taxon>Talaromyces sect. Islandici</taxon>
    </lineage>
</organism>
<proteinExistence type="predicted"/>
<dbReference type="AlphaFoldDB" id="A0A0U1M2V5"/>
<gene>
    <name evidence="1" type="ORF">PISL3812_06936</name>
</gene>
<sequence>MTIAYVVHGYRQIWTPDPEIGTPSLGQSAQPIRRMGAFFLQGFLGIRRITLSRHGLLRPETMTRNPNPNPDVSTAACTLAGILGRVLQHHNPEARYGGAAL</sequence>
<accession>A0A0U1M2V5</accession>
<evidence type="ECO:0000313" key="1">
    <source>
        <dbReference type="EMBL" id="CRG89897.1"/>
    </source>
</evidence>
<evidence type="ECO:0000313" key="2">
    <source>
        <dbReference type="Proteomes" id="UP000054383"/>
    </source>
</evidence>
<reference evidence="1 2" key="1">
    <citation type="submission" date="2015-04" db="EMBL/GenBank/DDBJ databases">
        <authorList>
            <person name="Syromyatnikov M.Y."/>
            <person name="Popov V.N."/>
        </authorList>
    </citation>
    <scope>NUCLEOTIDE SEQUENCE [LARGE SCALE GENOMIC DNA]</scope>
    <source>
        <strain evidence="1">WF-38-12</strain>
    </source>
</reference>
<keyword evidence="2" id="KW-1185">Reference proteome</keyword>
<protein>
    <submittedName>
        <fullName evidence="1">Uncharacterized protein</fullName>
    </submittedName>
</protein>